<evidence type="ECO:0000313" key="2">
    <source>
        <dbReference type="EMBL" id="KAJ5361368.1"/>
    </source>
</evidence>
<reference evidence="2" key="1">
    <citation type="submission" date="2022-12" db="EMBL/GenBank/DDBJ databases">
        <authorList>
            <person name="Petersen C."/>
        </authorList>
    </citation>
    <scope>NUCLEOTIDE SEQUENCE</scope>
    <source>
        <strain evidence="2">IBT 35675</strain>
    </source>
</reference>
<sequence>MSNQEPEQTFRAYTAAQGQTYDQTRFRYHPNFFKRVLDHHTSTGGELGTVIDVGCGPGIATRELAPFFTHAIGADPSEGMIVTAKKLGGSSATKDIQYVCSSAEALDCGAADGTVDLITAATAAHWFDMPRFWARAEQLLRPGGSVAIWSMNNGGVHADVPNHEAINRSVEEIRKRELEPYYGAGNRVSRDLYIDLGLPWTVSPAVSGFEEDSFLRVEWGTEGNVDAEQEGEEFLVNGQTWVKMSFAEALMGTGSPITRWREANPDKTGEEDVVRIMRREIERLLREAGVAEEDMAVKVKMTGVLLVVKKK</sequence>
<dbReference type="GO" id="GO:0008757">
    <property type="term" value="F:S-adenosylmethionine-dependent methyltransferase activity"/>
    <property type="evidence" value="ECO:0007669"/>
    <property type="project" value="InterPro"/>
</dbReference>
<proteinExistence type="predicted"/>
<evidence type="ECO:0000259" key="1">
    <source>
        <dbReference type="Pfam" id="PF08241"/>
    </source>
</evidence>
<protein>
    <recommendedName>
        <fullName evidence="1">Methyltransferase type 11 domain-containing protein</fullName>
    </recommendedName>
</protein>
<dbReference type="CDD" id="cd02440">
    <property type="entry name" value="AdoMet_MTases"/>
    <property type="match status" value="1"/>
</dbReference>
<dbReference type="PANTHER" id="PTHR44942:SF10">
    <property type="entry name" value="METHYLTRANSFERASE TYPE 11 DOMAIN-CONTAINING PROTEIN"/>
    <property type="match status" value="1"/>
</dbReference>
<dbReference type="InterPro" id="IPR051052">
    <property type="entry name" value="Diverse_substrate_MTase"/>
</dbReference>
<dbReference type="Proteomes" id="UP001148299">
    <property type="component" value="Unassembled WGS sequence"/>
</dbReference>
<organism evidence="2 3">
    <name type="scientific">Penicillium brevicompactum</name>
    <dbReference type="NCBI Taxonomy" id="5074"/>
    <lineage>
        <taxon>Eukaryota</taxon>
        <taxon>Fungi</taxon>
        <taxon>Dikarya</taxon>
        <taxon>Ascomycota</taxon>
        <taxon>Pezizomycotina</taxon>
        <taxon>Eurotiomycetes</taxon>
        <taxon>Eurotiomycetidae</taxon>
        <taxon>Eurotiales</taxon>
        <taxon>Aspergillaceae</taxon>
        <taxon>Penicillium</taxon>
    </lineage>
</organism>
<dbReference type="AlphaFoldDB" id="A0A9W9RJE6"/>
<evidence type="ECO:0000313" key="3">
    <source>
        <dbReference type="Proteomes" id="UP001148299"/>
    </source>
</evidence>
<dbReference type="InterPro" id="IPR029063">
    <property type="entry name" value="SAM-dependent_MTases_sf"/>
</dbReference>
<dbReference type="SUPFAM" id="SSF53335">
    <property type="entry name" value="S-adenosyl-L-methionine-dependent methyltransferases"/>
    <property type="match status" value="1"/>
</dbReference>
<dbReference type="Gene3D" id="3.40.50.150">
    <property type="entry name" value="Vaccinia Virus protein VP39"/>
    <property type="match status" value="1"/>
</dbReference>
<dbReference type="Pfam" id="PF08241">
    <property type="entry name" value="Methyltransf_11"/>
    <property type="match status" value="1"/>
</dbReference>
<dbReference type="PANTHER" id="PTHR44942">
    <property type="entry name" value="METHYLTRANSF_11 DOMAIN-CONTAINING PROTEIN"/>
    <property type="match status" value="1"/>
</dbReference>
<keyword evidence="3" id="KW-1185">Reference proteome</keyword>
<comment type="caution">
    <text evidence="2">The sequence shown here is derived from an EMBL/GenBank/DDBJ whole genome shotgun (WGS) entry which is preliminary data.</text>
</comment>
<dbReference type="InterPro" id="IPR013216">
    <property type="entry name" value="Methyltransf_11"/>
</dbReference>
<reference evidence="2" key="2">
    <citation type="journal article" date="2023" name="IMA Fungus">
        <title>Comparative genomic study of the Penicillium genus elucidates a diverse pangenome and 15 lateral gene transfer events.</title>
        <authorList>
            <person name="Petersen C."/>
            <person name="Sorensen T."/>
            <person name="Nielsen M.R."/>
            <person name="Sondergaard T.E."/>
            <person name="Sorensen J.L."/>
            <person name="Fitzpatrick D.A."/>
            <person name="Frisvad J.C."/>
            <person name="Nielsen K.L."/>
        </authorList>
    </citation>
    <scope>NUCLEOTIDE SEQUENCE</scope>
    <source>
        <strain evidence="2">IBT 35675</strain>
    </source>
</reference>
<accession>A0A9W9RJE6</accession>
<gene>
    <name evidence="2" type="ORF">N7541_002212</name>
</gene>
<feature type="domain" description="Methyltransferase type 11" evidence="1">
    <location>
        <begin position="51"/>
        <end position="148"/>
    </location>
</feature>
<dbReference type="EMBL" id="JAPZBR010000002">
    <property type="protein sequence ID" value="KAJ5361368.1"/>
    <property type="molecule type" value="Genomic_DNA"/>
</dbReference>
<name>A0A9W9RJE6_PENBR</name>